<evidence type="ECO:0000313" key="44">
    <source>
        <dbReference type="Proteomes" id="UP000286181"/>
    </source>
</evidence>
<dbReference type="Proteomes" id="UP000095673">
    <property type="component" value="Unassembled WGS sequence"/>
</dbReference>
<dbReference type="EMBL" id="QROF01000014">
    <property type="protein sequence ID" value="RHL02282.1"/>
    <property type="molecule type" value="Genomic_DNA"/>
</dbReference>
<protein>
    <submittedName>
        <fullName evidence="6">AzlD domain-containing protein</fullName>
    </submittedName>
    <submittedName>
        <fullName evidence="11">Branched-chain amino acid transporter</fullName>
    </submittedName>
    <submittedName>
        <fullName evidence="3">Predicted membrane protein</fullName>
    </submittedName>
</protein>
<dbReference type="OMA" id="FMAIVTY"/>
<dbReference type="EMBL" id="CVRQ01000008">
    <property type="protein sequence ID" value="CRL33415.1"/>
    <property type="molecule type" value="Genomic_DNA"/>
</dbReference>
<evidence type="ECO:0000313" key="7">
    <source>
        <dbReference type="EMBL" id="MCC2746092.1"/>
    </source>
</evidence>
<dbReference type="EMBL" id="JAJFBX010000003">
    <property type="protein sequence ID" value="MCC2746092.1"/>
    <property type="molecule type" value="Genomic_DNA"/>
</dbReference>
<dbReference type="Proteomes" id="UP000283721">
    <property type="component" value="Unassembled WGS sequence"/>
</dbReference>
<dbReference type="EMBL" id="CZAJ01000003">
    <property type="protein sequence ID" value="CUO69222.1"/>
    <property type="molecule type" value="Genomic_DNA"/>
</dbReference>
<dbReference type="EMBL" id="VSTF01000013">
    <property type="protein sequence ID" value="TYL58158.1"/>
    <property type="molecule type" value="Genomic_DNA"/>
</dbReference>
<evidence type="ECO:0000313" key="12">
    <source>
        <dbReference type="EMBL" id="RGI70011.1"/>
    </source>
</evidence>
<dbReference type="Proteomes" id="UP000095602">
    <property type="component" value="Unassembled WGS sequence"/>
</dbReference>
<reference evidence="6" key="10">
    <citation type="submission" date="2021-10" db="EMBL/GenBank/DDBJ databases">
        <title>Collection of gut derived symbiotic bacterial strains cultured from healthy donors.</title>
        <authorList>
            <person name="Lin H."/>
            <person name="Littmann E."/>
            <person name="Kohout C."/>
            <person name="Pamer E.G."/>
        </authorList>
    </citation>
    <scope>NUCLEOTIDE SEQUENCE</scope>
    <source>
        <strain evidence="6">DFI.9.42</strain>
    </source>
</reference>
<reference evidence="28" key="2">
    <citation type="submission" date="2015-05" db="EMBL/GenBank/DDBJ databases">
        <authorList>
            <consortium name="Pathogen Informatics"/>
        </authorList>
    </citation>
    <scope>NUCLEOTIDE SEQUENCE [LARGE SCALE GENOMIC DNA]</scope>
    <source>
        <strain evidence="4 29">2789STDY5608860</strain>
        <strain evidence="5 30">2789STDY5834884</strain>
        <strain evidence="3 31">2789STDY5834968</strain>
        <strain evidence="28">T1-815</strain>
    </source>
</reference>
<dbReference type="EMBL" id="JAAILW010000006">
    <property type="protein sequence ID" value="NSC26631.1"/>
    <property type="molecule type" value="Genomic_DNA"/>
</dbReference>
<dbReference type="EMBL" id="QRPB01000019">
    <property type="protein sequence ID" value="RHL76588.1"/>
    <property type="molecule type" value="Genomic_DNA"/>
</dbReference>
<dbReference type="InterPro" id="IPR008407">
    <property type="entry name" value="Brnchd-chn_aa_trnsp_AzlD"/>
</dbReference>
<evidence type="ECO:0000313" key="5">
    <source>
        <dbReference type="EMBL" id="CUO69222.1"/>
    </source>
</evidence>
<reference evidence="27 48" key="6">
    <citation type="submission" date="2019-08" db="EMBL/GenBank/DDBJ databases">
        <authorList>
            <person name="Duncan S."/>
            <person name="Walker A."/>
        </authorList>
    </citation>
    <scope>NUCLEOTIDE SEQUENCE [LARGE SCALE GENOMIC DNA]</scope>
    <source>
        <strain evidence="27 48">T3WBe13</strain>
    </source>
</reference>
<evidence type="ECO:0000313" key="21">
    <source>
        <dbReference type="EMBL" id="RHD93442.1"/>
    </source>
</evidence>
<evidence type="ECO:0000313" key="2">
    <source>
        <dbReference type="EMBL" id="CRL33415.1"/>
    </source>
</evidence>
<dbReference type="Proteomes" id="UP000286341">
    <property type="component" value="Unassembled WGS sequence"/>
</dbReference>
<evidence type="ECO:0000313" key="43">
    <source>
        <dbReference type="Proteomes" id="UP000285290"/>
    </source>
</evidence>
<evidence type="ECO:0000313" key="20">
    <source>
        <dbReference type="EMBL" id="RHA91114.1"/>
    </source>
</evidence>
<dbReference type="EMBL" id="JAAIMP010000001">
    <property type="protein sequence ID" value="NSC75828.1"/>
    <property type="molecule type" value="Genomic_DNA"/>
</dbReference>
<dbReference type="Proteomes" id="UP000286220">
    <property type="component" value="Unassembled WGS sequence"/>
</dbReference>
<proteinExistence type="predicted"/>
<dbReference type="Proteomes" id="UP000245905">
    <property type="component" value="Unassembled WGS sequence"/>
</dbReference>
<dbReference type="Proteomes" id="UP000260970">
    <property type="component" value="Unassembled WGS sequence"/>
</dbReference>
<dbReference type="Proteomes" id="UP000285209">
    <property type="component" value="Unassembled WGS sequence"/>
</dbReference>
<feature type="transmembrane region" description="Helical" evidence="1">
    <location>
        <begin position="6"/>
        <end position="28"/>
    </location>
</feature>
<dbReference type="EMBL" id="QSUG01000016">
    <property type="protein sequence ID" value="RGN20660.1"/>
    <property type="molecule type" value="Genomic_DNA"/>
</dbReference>
<dbReference type="Pfam" id="PF05437">
    <property type="entry name" value="AzlD"/>
    <property type="match status" value="1"/>
</dbReference>
<dbReference type="EMBL" id="QSFZ01000011">
    <property type="protein sequence ID" value="RHA91114.1"/>
    <property type="molecule type" value="Genomic_DNA"/>
</dbReference>
<reference evidence="8 49" key="5">
    <citation type="journal article" date="2019" name="Nat. Med.">
        <title>A library of human gut bacterial isolates paired with longitudinal multiomics data enables mechanistic microbiome research.</title>
        <authorList>
            <person name="Poyet M."/>
            <person name="Groussin M."/>
            <person name="Gibbons S.M."/>
            <person name="Avila-Pacheco J."/>
            <person name="Jiang X."/>
            <person name="Kearney S.M."/>
            <person name="Perrotta A.R."/>
            <person name="Berdy B."/>
            <person name="Zhao S."/>
            <person name="Lieberman T.D."/>
            <person name="Swanson P.K."/>
            <person name="Smith M."/>
            <person name="Roesemann S."/>
            <person name="Alexander J.E."/>
            <person name="Rich S.A."/>
            <person name="Livny J."/>
            <person name="Vlamakis H."/>
            <person name="Clish C."/>
            <person name="Bullock K."/>
            <person name="Deik A."/>
            <person name="Scott J."/>
            <person name="Pierce K.A."/>
            <person name="Xavier R.J."/>
            <person name="Alm E.J."/>
        </authorList>
    </citation>
    <scope>NUCLEOTIDE SEQUENCE [LARGE SCALE GENOMIC DNA]</scope>
    <source>
        <strain evidence="8 49">BIOML-A11</strain>
    </source>
</reference>
<dbReference type="Proteomes" id="UP001197847">
    <property type="component" value="Unassembled WGS sequence"/>
</dbReference>
<evidence type="ECO:0000313" key="30">
    <source>
        <dbReference type="Proteomes" id="UP000095602"/>
    </source>
</evidence>
<dbReference type="EMBL" id="QSFB01000059">
    <property type="protein sequence ID" value="RHA07841.1"/>
    <property type="molecule type" value="Genomic_DNA"/>
</dbReference>
<evidence type="ECO:0000313" key="19">
    <source>
        <dbReference type="EMBL" id="RHA07841.1"/>
    </source>
</evidence>
<evidence type="ECO:0000313" key="48">
    <source>
        <dbReference type="Proteomes" id="UP000324327"/>
    </source>
</evidence>
<dbReference type="EMBL" id="JRFS01000009">
    <property type="protein sequence ID" value="PWE84366.1"/>
    <property type="molecule type" value="Genomic_DNA"/>
</dbReference>
<keyword evidence="1" id="KW-1133">Transmembrane helix</keyword>
<accession>A0A0M6WC06</accession>
<evidence type="ECO:0000313" key="8">
    <source>
        <dbReference type="EMBL" id="MSC60582.1"/>
    </source>
</evidence>
<evidence type="ECO:0000313" key="36">
    <source>
        <dbReference type="Proteomes" id="UP000283297"/>
    </source>
</evidence>
<dbReference type="Proteomes" id="UP000283683">
    <property type="component" value="Unassembled WGS sequence"/>
</dbReference>
<evidence type="ECO:0000313" key="10">
    <source>
        <dbReference type="EMBL" id="NSC75828.1"/>
    </source>
</evidence>
<keyword evidence="28" id="KW-1185">Reference proteome</keyword>
<evidence type="ECO:0000313" key="18">
    <source>
        <dbReference type="EMBL" id="RGZ88905.1"/>
    </source>
</evidence>
<evidence type="ECO:0000313" key="40">
    <source>
        <dbReference type="Proteomes" id="UP000284296"/>
    </source>
</evidence>
<evidence type="ECO:0000313" key="45">
    <source>
        <dbReference type="Proteomes" id="UP000286220"/>
    </source>
</evidence>
<gene>
    <name evidence="26" type="ORF">DW001_13520</name>
    <name evidence="25" type="ORF">DW028_06785</name>
    <name evidence="24" type="ORF">DW038_13475</name>
    <name evidence="23" type="ORF">DW703_11120</name>
    <name evidence="22" type="ORF">DW753_00800</name>
    <name evidence="21" type="ORF">DW775_09755</name>
    <name evidence="20" type="ORF">DW912_10810</name>
    <name evidence="19" type="ORF">DW948_15850</name>
    <name evidence="18" type="ORF">DW967_14130</name>
    <name evidence="16" type="ORF">DWV45_08850</name>
    <name evidence="15" type="ORF">DWV78_03240</name>
    <name evidence="14" type="ORF">DWX06_04310</name>
    <name evidence="17" type="ORF">DXA03_15835</name>
    <name evidence="13" type="ORF">DXB72_13195</name>
    <name evidence="12" type="ORF">DXD95_02650</name>
    <name evidence="4" type="ORF">ERS852417_00484</name>
    <name evidence="5" type="ORF">ERS852497_00474</name>
    <name evidence="3" type="ORF">ERS852580_01206</name>
    <name evidence="27" type="ORF">FYL31_11165</name>
    <name evidence="10" type="ORF">G4312_00670</name>
    <name evidence="9" type="ORF">G4319_04605</name>
    <name evidence="8" type="ORF">GKE07_10320</name>
    <name evidence="11" type="ORF">LD38_05395</name>
    <name evidence="6" type="ORF">LIZ56_04485</name>
    <name evidence="7" type="ORF">LK487_03430</name>
    <name evidence="2" type="ORF">T1815_05821</name>
</gene>
<sequence length="102" mass="11229">MKNSVFFIYLLILAGSTYLIRVIPFIAIKEKINNSFVRSFLYYIPYAVLTAMTIPAVFYATNWWVGAAAGLIAAVIFALKGKGLTTVAVASCVAVFIVELFH</sequence>
<dbReference type="Proteomes" id="UP000049472">
    <property type="component" value="Unassembled WGS sequence"/>
</dbReference>
<dbReference type="RefSeq" id="WP_012741425.1">
    <property type="nucleotide sequence ID" value="NZ_CP092643.1"/>
</dbReference>
<dbReference type="Proteomes" id="UP000283297">
    <property type="component" value="Unassembled WGS sequence"/>
</dbReference>
<reference evidence="2" key="3">
    <citation type="submission" date="2015-05" db="EMBL/GenBank/DDBJ databases">
        <authorList>
            <person name="Wang D.B."/>
            <person name="Wang M."/>
        </authorList>
    </citation>
    <scope>NUCLEOTIDE SEQUENCE [LARGE SCALE GENOMIC DNA]</scope>
    <source>
        <strain evidence="2">T1-815</strain>
    </source>
</reference>
<evidence type="ECO:0000313" key="29">
    <source>
        <dbReference type="Proteomes" id="UP000095384"/>
    </source>
</evidence>
<dbReference type="Proteomes" id="UP000266698">
    <property type="component" value="Unassembled WGS sequence"/>
</dbReference>
<dbReference type="EMBL" id="CYYW01000002">
    <property type="protein sequence ID" value="CUN52107.1"/>
    <property type="molecule type" value="Genomic_DNA"/>
</dbReference>
<dbReference type="Proteomes" id="UP000285290">
    <property type="component" value="Unassembled WGS sequence"/>
</dbReference>
<dbReference type="Proteomes" id="UP001193670">
    <property type="component" value="Unassembled WGS sequence"/>
</dbReference>
<reference evidence="7" key="11">
    <citation type="submission" date="2021-10" db="EMBL/GenBank/DDBJ databases">
        <title>Collection of gut derived symbiotic bacterial strains cultured from healthy donors.</title>
        <authorList>
            <person name="Lin H."/>
            <person name="Littmann E."/>
            <person name="Claire K."/>
            <person name="Pamer E."/>
        </authorList>
    </citation>
    <scope>NUCLEOTIDE SEQUENCE</scope>
    <source>
        <strain evidence="7">MSK.22.92</strain>
    </source>
</reference>
<evidence type="ECO:0000313" key="4">
    <source>
        <dbReference type="EMBL" id="CUN52107.1"/>
    </source>
</evidence>
<dbReference type="Proteomes" id="UP000095384">
    <property type="component" value="Unassembled WGS sequence"/>
</dbReference>
<dbReference type="Proteomes" id="UP000284296">
    <property type="component" value="Unassembled WGS sequence"/>
</dbReference>
<reference evidence="27 48" key="7">
    <citation type="submission" date="2019-09" db="EMBL/GenBank/DDBJ databases">
        <title>Strain-level analysis of Eubacterium rectale using genomes from metagenomes.</title>
        <authorList>
            <person name="Karcher N."/>
            <person name="Segata N."/>
        </authorList>
    </citation>
    <scope>NUCLEOTIDE SEQUENCE [LARGE SCALE GENOMIC DNA]</scope>
    <source>
        <strain evidence="27 48">T3WBe13</strain>
    </source>
</reference>
<evidence type="ECO:0000313" key="11">
    <source>
        <dbReference type="EMBL" id="PWE84366.1"/>
    </source>
</evidence>
<dbReference type="EMBL" id="QSDV01000068">
    <property type="protein sequence ID" value="RGZ12956.1"/>
    <property type="molecule type" value="Genomic_DNA"/>
</dbReference>
<evidence type="ECO:0000313" key="37">
    <source>
        <dbReference type="Proteomes" id="UP000283501"/>
    </source>
</evidence>
<evidence type="ECO:0000313" key="42">
    <source>
        <dbReference type="Proteomes" id="UP000285209"/>
    </source>
</evidence>
<reference evidence="9" key="8">
    <citation type="journal article" date="2020" name="Cell Host Microbe">
        <title>Functional and Genomic Variation between Human-Derived Isolates of Lachnospiraceae Reveals Inter- and Intra-Species Diversity.</title>
        <authorList>
            <person name="Sorbara M.T."/>
            <person name="Littmann E.R."/>
            <person name="Fontana E."/>
            <person name="Moody T.U."/>
            <person name="Kohout C.E."/>
            <person name="Gjonbalaj M."/>
            <person name="Eaton V."/>
            <person name="Seok R."/>
            <person name="Leiner I.M."/>
            <person name="Pamer E.G."/>
        </authorList>
    </citation>
    <scope>NUCLEOTIDE SEQUENCE</scope>
    <source>
        <strain evidence="10">MSK.16.45</strain>
        <strain evidence="9">MSK.17.79</strain>
    </source>
</reference>
<dbReference type="EMBL" id="QSKY01000016">
    <property type="protein sequence ID" value="RHF02546.1"/>
    <property type="molecule type" value="Genomic_DNA"/>
</dbReference>
<evidence type="ECO:0000256" key="1">
    <source>
        <dbReference type="SAM" id="Phobius"/>
    </source>
</evidence>
<dbReference type="Proteomes" id="UP001193756">
    <property type="component" value="Unassembled WGS sequence"/>
</dbReference>
<evidence type="ECO:0000313" key="3">
    <source>
        <dbReference type="EMBL" id="CUM92904.1"/>
    </source>
</evidence>
<reference evidence="9" key="9">
    <citation type="submission" date="2020-02" db="EMBL/GenBank/DDBJ databases">
        <authorList>
            <person name="Littmann E."/>
            <person name="Sorbara M."/>
        </authorList>
    </citation>
    <scope>NUCLEOTIDE SEQUENCE</scope>
    <source>
        <strain evidence="10">MSK.16.45</strain>
        <strain evidence="9">MSK.17.79</strain>
    </source>
</reference>
<dbReference type="EMBL" id="CYXM01000004">
    <property type="protein sequence ID" value="CUM92904.1"/>
    <property type="molecule type" value="Genomic_DNA"/>
</dbReference>
<dbReference type="EMBL" id="JAJCJK010000005">
    <property type="protein sequence ID" value="MCB6937670.1"/>
    <property type="molecule type" value="Genomic_DNA"/>
</dbReference>
<dbReference type="EMBL" id="QSJS01000012">
    <property type="protein sequence ID" value="RHD93442.1"/>
    <property type="molecule type" value="Genomic_DNA"/>
</dbReference>
<evidence type="ECO:0000313" key="49">
    <source>
        <dbReference type="Proteomes" id="UP000479563"/>
    </source>
</evidence>
<evidence type="ECO:0000313" key="6">
    <source>
        <dbReference type="EMBL" id="MCB6937670.1"/>
    </source>
</evidence>
<keyword evidence="1" id="KW-0812">Transmembrane</keyword>
<dbReference type="Proteomes" id="UP000260642">
    <property type="component" value="Unassembled WGS sequence"/>
</dbReference>
<evidence type="ECO:0000313" key="25">
    <source>
        <dbReference type="EMBL" id="RHL29087.1"/>
    </source>
</evidence>
<evidence type="ECO:0000313" key="38">
    <source>
        <dbReference type="Proteomes" id="UP000283683"/>
    </source>
</evidence>
<dbReference type="Proteomes" id="UP000286581">
    <property type="component" value="Unassembled WGS sequence"/>
</dbReference>
<evidence type="ECO:0000313" key="31">
    <source>
        <dbReference type="Proteomes" id="UP000095673"/>
    </source>
</evidence>
<evidence type="ECO:0000313" key="33">
    <source>
        <dbReference type="Proteomes" id="UP000260642"/>
    </source>
</evidence>
<evidence type="ECO:0000313" key="47">
    <source>
        <dbReference type="Proteomes" id="UP000286581"/>
    </source>
</evidence>
<evidence type="ECO:0000313" key="27">
    <source>
        <dbReference type="EMBL" id="TYL58158.1"/>
    </source>
</evidence>
<evidence type="ECO:0000313" key="13">
    <source>
        <dbReference type="EMBL" id="RGN20660.1"/>
    </source>
</evidence>
<dbReference type="Proteomes" id="UP000284835">
    <property type="component" value="Unassembled WGS sequence"/>
</dbReference>
<dbReference type="EMBL" id="QSAZ01000007">
    <property type="protein sequence ID" value="RGW87083.1"/>
    <property type="molecule type" value="Genomic_DNA"/>
</dbReference>
<dbReference type="EMBL" id="WKQP01000015">
    <property type="protein sequence ID" value="MSC60582.1"/>
    <property type="molecule type" value="Genomic_DNA"/>
</dbReference>
<dbReference type="GeneID" id="86987415"/>
<evidence type="ECO:0000313" key="15">
    <source>
        <dbReference type="EMBL" id="RGW40899.1"/>
    </source>
</evidence>
<dbReference type="Proteomes" id="UP000479563">
    <property type="component" value="Unassembled WGS sequence"/>
</dbReference>
<evidence type="ECO:0000313" key="41">
    <source>
        <dbReference type="Proteomes" id="UP000284835"/>
    </source>
</evidence>
<dbReference type="EMBL" id="QSKC01000001">
    <property type="protein sequence ID" value="RHE34688.1"/>
    <property type="molecule type" value="Genomic_DNA"/>
</dbReference>
<dbReference type="Proteomes" id="UP000324327">
    <property type="component" value="Unassembled WGS sequence"/>
</dbReference>
<evidence type="ECO:0000313" key="39">
    <source>
        <dbReference type="Proteomes" id="UP000283721"/>
    </source>
</evidence>
<dbReference type="EMBL" id="QRON01000003">
    <property type="protein sequence ID" value="RHL29087.1"/>
    <property type="molecule type" value="Genomic_DNA"/>
</dbReference>
<evidence type="ECO:0000313" key="22">
    <source>
        <dbReference type="EMBL" id="RHE34688.1"/>
    </source>
</evidence>
<reference evidence="33 34" key="4">
    <citation type="submission" date="2018-08" db="EMBL/GenBank/DDBJ databases">
        <title>A genome reference for cultivated species of the human gut microbiota.</title>
        <authorList>
            <person name="Zou Y."/>
            <person name="Xue W."/>
            <person name="Luo G."/>
        </authorList>
    </citation>
    <scope>NUCLEOTIDE SEQUENCE [LARGE SCALE GENOMIC DNA]</scope>
    <source>
        <strain evidence="16 38">AF06-19</strain>
        <strain evidence="15 47">AF12-8</strain>
        <strain evidence="14 40">AF18-16LB</strain>
        <strain evidence="26 35">AF36-2BH</strain>
        <strain evidence="25 36">AF38-24</strain>
        <strain evidence="24 44">AF39-14AC</strain>
        <strain evidence="23 37">AM26-2LB</strain>
        <strain evidence="22 43">AM29-10</strain>
        <strain evidence="21 41">AM30-13AC</strain>
        <strain evidence="20 45">AM42-17AT</strain>
        <strain evidence="19 46">AM44-1AT</strain>
        <strain evidence="18 39">AM47-6BH</strain>
        <strain evidence="17 42">AM54-25XD</strain>
        <strain evidence="13 34">OM05-6AA</strain>
        <strain evidence="12 33">TM10-3</strain>
    </source>
</reference>
<evidence type="ECO:0000313" key="9">
    <source>
        <dbReference type="EMBL" id="NSC26631.1"/>
    </source>
</evidence>
<keyword evidence="1" id="KW-0472">Membrane</keyword>
<feature type="transmembrane region" description="Helical" evidence="1">
    <location>
        <begin position="40"/>
        <end position="57"/>
    </location>
</feature>
<dbReference type="EMBL" id="QSES01000033">
    <property type="protein sequence ID" value="RGZ88905.1"/>
    <property type="molecule type" value="Genomic_DNA"/>
</dbReference>
<feature type="transmembrane region" description="Helical" evidence="1">
    <location>
        <begin position="84"/>
        <end position="101"/>
    </location>
</feature>
<organism evidence="2 28">
    <name type="scientific">Agathobacter rectalis</name>
    <dbReference type="NCBI Taxonomy" id="39491"/>
    <lineage>
        <taxon>Bacteria</taxon>
        <taxon>Bacillati</taxon>
        <taxon>Bacillota</taxon>
        <taxon>Clostridia</taxon>
        <taxon>Lachnospirales</taxon>
        <taxon>Lachnospiraceae</taxon>
        <taxon>Agathobacter</taxon>
    </lineage>
</organism>
<name>A0A0M6WC06_9FIRM</name>
<dbReference type="Proteomes" id="UP000283501">
    <property type="component" value="Unassembled WGS sequence"/>
</dbReference>
<evidence type="ECO:0000313" key="28">
    <source>
        <dbReference type="Proteomes" id="UP000049472"/>
    </source>
</evidence>
<evidence type="ECO:0000313" key="23">
    <source>
        <dbReference type="EMBL" id="RHF02546.1"/>
    </source>
</evidence>
<evidence type="ECO:0000313" key="46">
    <source>
        <dbReference type="Proteomes" id="UP000286341"/>
    </source>
</evidence>
<reference evidence="11 32" key="1">
    <citation type="submission" date="2014-09" db="EMBL/GenBank/DDBJ databases">
        <title>Butyrate-producing bacteria isolated from human gut.</title>
        <authorList>
            <person name="Zhang Q."/>
            <person name="Zhao L."/>
        </authorList>
    </citation>
    <scope>NUCLEOTIDE SEQUENCE [LARGE SCALE GENOMIC DNA]</scope>
    <source>
        <strain evidence="11 32">R22</strain>
    </source>
</reference>
<evidence type="ECO:0000313" key="17">
    <source>
        <dbReference type="EMBL" id="RGZ12956.1"/>
    </source>
</evidence>
<evidence type="ECO:0000313" key="16">
    <source>
        <dbReference type="EMBL" id="RGW87083.1"/>
    </source>
</evidence>
<evidence type="ECO:0000313" key="35">
    <source>
        <dbReference type="Proteomes" id="UP000266698"/>
    </source>
</evidence>
<evidence type="ECO:0000313" key="32">
    <source>
        <dbReference type="Proteomes" id="UP000245905"/>
    </source>
</evidence>
<dbReference type="EMBL" id="QRXG01000004">
    <property type="protein sequence ID" value="RGT83263.1"/>
    <property type="molecule type" value="Genomic_DNA"/>
</dbReference>
<evidence type="ECO:0000313" key="24">
    <source>
        <dbReference type="EMBL" id="RHL02282.1"/>
    </source>
</evidence>
<evidence type="ECO:0000313" key="26">
    <source>
        <dbReference type="EMBL" id="RHL76588.1"/>
    </source>
</evidence>
<dbReference type="Proteomes" id="UP000286181">
    <property type="component" value="Unassembled WGS sequence"/>
</dbReference>
<dbReference type="EMBL" id="QSAE01000006">
    <property type="protein sequence ID" value="RGW40899.1"/>
    <property type="molecule type" value="Genomic_DNA"/>
</dbReference>
<dbReference type="AlphaFoldDB" id="A0A0M6WC06"/>
<dbReference type="Proteomes" id="UP001197684">
    <property type="component" value="Unassembled WGS sequence"/>
</dbReference>
<evidence type="ECO:0000313" key="14">
    <source>
        <dbReference type="EMBL" id="RGT83263.1"/>
    </source>
</evidence>
<evidence type="ECO:0000313" key="34">
    <source>
        <dbReference type="Proteomes" id="UP000260970"/>
    </source>
</evidence>
<dbReference type="EMBL" id="QSOB01000003">
    <property type="protein sequence ID" value="RGI70011.1"/>
    <property type="molecule type" value="Genomic_DNA"/>
</dbReference>
<dbReference type="OrthoDB" id="9811308at2"/>